<keyword evidence="1" id="KW-1133">Transmembrane helix</keyword>
<evidence type="ECO:0000256" key="1">
    <source>
        <dbReference type="SAM" id="Phobius"/>
    </source>
</evidence>
<evidence type="ECO:0000313" key="2">
    <source>
        <dbReference type="EMBL" id="BCS98310.1"/>
    </source>
</evidence>
<gene>
    <name evidence="2" type="ORF">DSLASN_39420</name>
</gene>
<accession>A0ABM7PL92</accession>
<dbReference type="Proteomes" id="UP001320148">
    <property type="component" value="Chromosome"/>
</dbReference>
<reference evidence="2 3" key="1">
    <citation type="submission" date="2021-02" db="EMBL/GenBank/DDBJ databases">
        <title>Complete genome of Desulfoluna sp. strain ASN36.</title>
        <authorList>
            <person name="Takahashi A."/>
            <person name="Kojima H."/>
            <person name="Fukui M."/>
        </authorList>
    </citation>
    <scope>NUCLEOTIDE SEQUENCE [LARGE SCALE GENOMIC DNA]</scope>
    <source>
        <strain evidence="2 3">ASN36</strain>
    </source>
</reference>
<name>A0ABM7PL92_9BACT</name>
<feature type="transmembrane region" description="Helical" evidence="1">
    <location>
        <begin position="12"/>
        <end position="34"/>
    </location>
</feature>
<keyword evidence="1" id="KW-0812">Transmembrane</keyword>
<evidence type="ECO:0000313" key="3">
    <source>
        <dbReference type="Proteomes" id="UP001320148"/>
    </source>
</evidence>
<keyword evidence="3" id="KW-1185">Reference proteome</keyword>
<organism evidence="2 3">
    <name type="scientific">Desulfoluna limicola</name>
    <dbReference type="NCBI Taxonomy" id="2810562"/>
    <lineage>
        <taxon>Bacteria</taxon>
        <taxon>Pseudomonadati</taxon>
        <taxon>Thermodesulfobacteriota</taxon>
        <taxon>Desulfobacteria</taxon>
        <taxon>Desulfobacterales</taxon>
        <taxon>Desulfolunaceae</taxon>
        <taxon>Desulfoluna</taxon>
    </lineage>
</organism>
<protein>
    <submittedName>
        <fullName evidence="2">Uncharacterized protein</fullName>
    </submittedName>
</protein>
<proteinExistence type="predicted"/>
<sequence length="73" mass="7889">MARGDERVRARAGIIVTSTLRAVFPVIQISVIYMPASRLMATPVCAVLMSMKCLEAAWVVIDIAIETVAVLKA</sequence>
<dbReference type="EMBL" id="AP024488">
    <property type="protein sequence ID" value="BCS98310.1"/>
    <property type="molecule type" value="Genomic_DNA"/>
</dbReference>
<keyword evidence="1" id="KW-0472">Membrane</keyword>
<feature type="transmembrane region" description="Helical" evidence="1">
    <location>
        <begin position="40"/>
        <end position="65"/>
    </location>
</feature>